<dbReference type="Proteomes" id="UP000256970">
    <property type="component" value="Unassembled WGS sequence"/>
</dbReference>
<dbReference type="InterPro" id="IPR033140">
    <property type="entry name" value="Lipase_GDXG_put_SER_AS"/>
</dbReference>
<feature type="region of interest" description="Disordered" evidence="4">
    <location>
        <begin position="202"/>
        <end position="228"/>
    </location>
</feature>
<dbReference type="InterPro" id="IPR013094">
    <property type="entry name" value="AB_hydrolase_3"/>
</dbReference>
<evidence type="ECO:0000259" key="5">
    <source>
        <dbReference type="Pfam" id="PF07859"/>
    </source>
</evidence>
<feature type="compositionally biased region" description="Low complexity" evidence="4">
    <location>
        <begin position="147"/>
        <end position="170"/>
    </location>
</feature>
<dbReference type="Pfam" id="PF07859">
    <property type="entry name" value="Abhydrolase_3"/>
    <property type="match status" value="1"/>
</dbReference>
<evidence type="ECO:0000256" key="4">
    <source>
        <dbReference type="SAM" id="MobiDB-lite"/>
    </source>
</evidence>
<dbReference type="PANTHER" id="PTHR48081:SF8">
    <property type="entry name" value="ALPHA_BETA HYDROLASE FOLD-3 DOMAIN-CONTAINING PROTEIN-RELATED"/>
    <property type="match status" value="1"/>
</dbReference>
<dbReference type="PROSITE" id="PS01174">
    <property type="entry name" value="LIPASE_GDXG_SER"/>
    <property type="match status" value="1"/>
</dbReference>
<dbReference type="InterPro" id="IPR029058">
    <property type="entry name" value="AB_hydrolase_fold"/>
</dbReference>
<dbReference type="Gene3D" id="3.40.50.1820">
    <property type="entry name" value="alpha/beta hydrolase"/>
    <property type="match status" value="1"/>
</dbReference>
<feature type="active site" evidence="3">
    <location>
        <position position="126"/>
    </location>
</feature>
<evidence type="ECO:0000256" key="1">
    <source>
        <dbReference type="ARBA" id="ARBA00010515"/>
    </source>
</evidence>
<dbReference type="PANTHER" id="PTHR48081">
    <property type="entry name" value="AB HYDROLASE SUPERFAMILY PROTEIN C4A8.06C"/>
    <property type="match status" value="1"/>
</dbReference>
<comment type="similarity">
    <text evidence="1">Belongs to the 'GDXG' lipolytic enzyme family.</text>
</comment>
<dbReference type="AlphaFoldDB" id="A0A383W4W7"/>
<feature type="compositionally biased region" description="Low complexity" evidence="4">
    <location>
        <begin position="202"/>
        <end position="220"/>
    </location>
</feature>
<dbReference type="GO" id="GO:0016787">
    <property type="term" value="F:hydrolase activity"/>
    <property type="evidence" value="ECO:0007669"/>
    <property type="project" value="UniProtKB-KW"/>
</dbReference>
<sequence length="364" mass="38659">MVSLPVPDLEFSHVPGSTFATPGFRSSWWVTLKPELQPKSPKASLVLMYLHGGAFMAGHPLMYKPAYRLWMQQMAEQGIHVRVFAVGYPLAPEHPFPAGLHGVAEAYDWLVAQLGSSEHIILAGDSAGGNLTITGLTYMRDRAAGTVQGPAAQPAAAAAADTSQQQQGQARPAFHPPLAAIMISPATDFTNSSVFGQGLPEQAQEQLEQQQTQRSATGSAAVGGGSTSSTEQLFHYDYISKGEGDDVIRLYLPQPHDVAGLSDPLVSPMFIANFSGLVRRELLVVTGGCEAMVPDIHRFVARVTQVSPELPVTHHVEEAQPHCYCVLHLGKLLEKGAAVLLPFMLRMASGSSSSSGTGSSAGPA</sequence>
<feature type="region of interest" description="Disordered" evidence="4">
    <location>
        <begin position="147"/>
        <end position="171"/>
    </location>
</feature>
<keyword evidence="2" id="KW-0378">Hydrolase</keyword>
<gene>
    <name evidence="6" type="ORF">BQ4739_LOCUS12159</name>
    <name evidence="7" type="ORF">BQ4739_LOCUS16253</name>
</gene>
<dbReference type="EMBL" id="FNXT01001245">
    <property type="protein sequence ID" value="SZX75883.1"/>
    <property type="molecule type" value="Genomic_DNA"/>
</dbReference>
<dbReference type="InterPro" id="IPR050300">
    <property type="entry name" value="GDXG_lipolytic_enzyme"/>
</dbReference>
<name>A0A383W4W7_TETOB</name>
<keyword evidence="8" id="KW-1185">Reference proteome</keyword>
<evidence type="ECO:0000313" key="6">
    <source>
        <dbReference type="EMBL" id="SZX72064.1"/>
    </source>
</evidence>
<evidence type="ECO:0000256" key="3">
    <source>
        <dbReference type="PROSITE-ProRule" id="PRU10038"/>
    </source>
</evidence>
<reference evidence="6 8" key="1">
    <citation type="submission" date="2016-10" db="EMBL/GenBank/DDBJ databases">
        <authorList>
            <person name="Cai Z."/>
        </authorList>
    </citation>
    <scope>NUCLEOTIDE SEQUENCE [LARGE SCALE GENOMIC DNA]</scope>
</reference>
<evidence type="ECO:0000313" key="7">
    <source>
        <dbReference type="EMBL" id="SZX75883.1"/>
    </source>
</evidence>
<protein>
    <recommendedName>
        <fullName evidence="5">Alpha/beta hydrolase fold-3 domain-containing protein</fullName>
    </recommendedName>
</protein>
<dbReference type="SUPFAM" id="SSF53474">
    <property type="entry name" value="alpha/beta-Hydrolases"/>
    <property type="match status" value="1"/>
</dbReference>
<proteinExistence type="inferred from homology"/>
<organism evidence="6 8">
    <name type="scientific">Tetradesmus obliquus</name>
    <name type="common">Green alga</name>
    <name type="synonym">Acutodesmus obliquus</name>
    <dbReference type="NCBI Taxonomy" id="3088"/>
    <lineage>
        <taxon>Eukaryota</taxon>
        <taxon>Viridiplantae</taxon>
        <taxon>Chlorophyta</taxon>
        <taxon>core chlorophytes</taxon>
        <taxon>Chlorophyceae</taxon>
        <taxon>CS clade</taxon>
        <taxon>Sphaeropleales</taxon>
        <taxon>Scenedesmaceae</taxon>
        <taxon>Tetradesmus</taxon>
    </lineage>
</organism>
<feature type="domain" description="Alpha/beta hydrolase fold-3" evidence="5">
    <location>
        <begin position="47"/>
        <end position="164"/>
    </location>
</feature>
<dbReference type="STRING" id="3088.A0A383W4W7"/>
<evidence type="ECO:0000256" key="2">
    <source>
        <dbReference type="ARBA" id="ARBA00022801"/>
    </source>
</evidence>
<evidence type="ECO:0000313" key="8">
    <source>
        <dbReference type="Proteomes" id="UP000256970"/>
    </source>
</evidence>
<dbReference type="EMBL" id="FNXT01001099">
    <property type="protein sequence ID" value="SZX72064.1"/>
    <property type="molecule type" value="Genomic_DNA"/>
</dbReference>
<accession>A0A383W4W7</accession>